<evidence type="ECO:0000313" key="15">
    <source>
        <dbReference type="Proteomes" id="UP001161580"/>
    </source>
</evidence>
<comment type="caution">
    <text evidence="14">The sequence shown here is derived from an EMBL/GenBank/DDBJ whole genome shotgun (WGS) entry which is preliminary data.</text>
</comment>
<evidence type="ECO:0000256" key="1">
    <source>
        <dbReference type="ARBA" id="ARBA00001938"/>
    </source>
</evidence>
<dbReference type="CDD" id="cd06849">
    <property type="entry name" value="lipoyl_domain"/>
    <property type="match status" value="1"/>
</dbReference>
<reference evidence="14" key="1">
    <citation type="submission" date="2022-03" db="EMBL/GenBank/DDBJ databases">
        <title>Fererhizobium litorale gen. nov., sp. nov., isolated from sandy sediments of the Sea of Japan seashore.</title>
        <authorList>
            <person name="Romanenko L."/>
            <person name="Kurilenko V."/>
            <person name="Otstavnykh N."/>
            <person name="Svetashev V."/>
            <person name="Tekutyeva L."/>
            <person name="Isaeva M."/>
            <person name="Mikhailov V."/>
        </authorList>
    </citation>
    <scope>NUCLEOTIDE SEQUENCE</scope>
    <source>
        <strain evidence="14">KMM 9576</strain>
    </source>
</reference>
<keyword evidence="6 10" id="KW-0808">Transferase</keyword>
<dbReference type="SUPFAM" id="SSF47005">
    <property type="entry name" value="Peripheral subunit-binding domain of 2-oxo acid dehydrogenase complex"/>
    <property type="match status" value="1"/>
</dbReference>
<dbReference type="Gene3D" id="3.30.559.10">
    <property type="entry name" value="Chloramphenicol acetyltransferase-like domain"/>
    <property type="match status" value="1"/>
</dbReference>
<evidence type="ECO:0000256" key="7">
    <source>
        <dbReference type="ARBA" id="ARBA00022823"/>
    </source>
</evidence>
<dbReference type="InterPro" id="IPR001078">
    <property type="entry name" value="2-oxoacid_DH_actylTfrase"/>
</dbReference>
<dbReference type="PROSITE" id="PS00189">
    <property type="entry name" value="LIPOYL"/>
    <property type="match status" value="1"/>
</dbReference>
<evidence type="ECO:0000313" key="14">
    <source>
        <dbReference type="EMBL" id="MDI7921865.1"/>
    </source>
</evidence>
<dbReference type="GO" id="GO:0005737">
    <property type="term" value="C:cytoplasm"/>
    <property type="evidence" value="ECO:0007669"/>
    <property type="project" value="TreeGrafter"/>
</dbReference>
<comment type="cofactor">
    <cofactor evidence="1 10">
        <name>(R)-lipoate</name>
        <dbReference type="ChEBI" id="CHEBI:83088"/>
    </cofactor>
</comment>
<evidence type="ECO:0000256" key="3">
    <source>
        <dbReference type="ARBA" id="ARBA00005145"/>
    </source>
</evidence>
<dbReference type="GO" id="GO:0016407">
    <property type="term" value="F:acetyltransferase activity"/>
    <property type="evidence" value="ECO:0007669"/>
    <property type="project" value="TreeGrafter"/>
</dbReference>
<feature type="region of interest" description="Disordered" evidence="11">
    <location>
        <begin position="81"/>
        <end position="107"/>
    </location>
</feature>
<dbReference type="InterPro" id="IPR050743">
    <property type="entry name" value="2-oxoacid_DH_E2_comp"/>
</dbReference>
<dbReference type="Pfam" id="PF00364">
    <property type="entry name" value="Biotin_lipoyl"/>
    <property type="match status" value="1"/>
</dbReference>
<feature type="domain" description="Lipoyl-binding" evidence="12">
    <location>
        <begin position="3"/>
        <end position="78"/>
    </location>
</feature>
<evidence type="ECO:0000256" key="11">
    <source>
        <dbReference type="SAM" id="MobiDB-lite"/>
    </source>
</evidence>
<dbReference type="Gene3D" id="2.40.50.100">
    <property type="match status" value="1"/>
</dbReference>
<protein>
    <recommendedName>
        <fullName evidence="10">Dihydrolipoamide acetyltransferase component of pyruvate dehydrogenase complex</fullName>
        <ecNumber evidence="10">2.3.1.-</ecNumber>
    </recommendedName>
</protein>
<evidence type="ECO:0000256" key="8">
    <source>
        <dbReference type="ARBA" id="ARBA00023315"/>
    </source>
</evidence>
<evidence type="ECO:0000259" key="13">
    <source>
        <dbReference type="PROSITE" id="PS51826"/>
    </source>
</evidence>
<dbReference type="Proteomes" id="UP001161580">
    <property type="component" value="Unassembled WGS sequence"/>
</dbReference>
<name>A0AAE3QBA8_9HYPH</name>
<evidence type="ECO:0000256" key="4">
    <source>
        <dbReference type="ARBA" id="ARBA00007317"/>
    </source>
</evidence>
<dbReference type="InterPro" id="IPR000089">
    <property type="entry name" value="Biotin_lipoyl"/>
</dbReference>
<dbReference type="PANTHER" id="PTHR43178:SF5">
    <property type="entry name" value="LIPOAMIDE ACYLTRANSFERASE COMPONENT OF BRANCHED-CHAIN ALPHA-KETO ACID DEHYDROGENASE COMPLEX, MITOCHONDRIAL"/>
    <property type="match status" value="1"/>
</dbReference>
<dbReference type="GO" id="GO:0031405">
    <property type="term" value="F:lipoic acid binding"/>
    <property type="evidence" value="ECO:0007669"/>
    <property type="project" value="TreeGrafter"/>
</dbReference>
<dbReference type="SUPFAM" id="SSF52777">
    <property type="entry name" value="CoA-dependent acyltransferases"/>
    <property type="match status" value="1"/>
</dbReference>
<proteinExistence type="inferred from homology"/>
<dbReference type="InterPro" id="IPR036625">
    <property type="entry name" value="E3-bd_dom_sf"/>
</dbReference>
<comment type="function">
    <text evidence="2">E2 component of the 2-oxoglutarate dehydrogenase (OGDH) complex which catalyzes the second step in the conversion of 2-oxoglutarate to succinyl-CoA and CO(2).</text>
</comment>
<dbReference type="FunFam" id="3.30.559.10:FF:000007">
    <property type="entry name" value="Dihydrolipoamide acetyltransferase component of pyruvate dehydrogenase complex"/>
    <property type="match status" value="1"/>
</dbReference>
<evidence type="ECO:0000256" key="10">
    <source>
        <dbReference type="RuleBase" id="RU003423"/>
    </source>
</evidence>
<comment type="subunit">
    <text evidence="5">Forms a 24-polypeptide structural core with octahedral symmetry. Part of the 2-oxoglutarate dehydrogenase (OGDH) complex composed of E1 (2-oxoglutarate dehydrogenase), E2 (dihydrolipoamide succinyltransferase) and E3 (dihydrolipoamide dehydrogenase); the complex contains multiple copies of the three enzymatic components (E1, E2 and E3).</text>
</comment>
<evidence type="ECO:0000256" key="9">
    <source>
        <dbReference type="ARBA" id="ARBA00052761"/>
    </source>
</evidence>
<dbReference type="SUPFAM" id="SSF51230">
    <property type="entry name" value="Single hybrid motif"/>
    <property type="match status" value="1"/>
</dbReference>
<keyword evidence="8 10" id="KW-0012">Acyltransferase</keyword>
<gene>
    <name evidence="14" type="ORF">MRS75_07160</name>
</gene>
<dbReference type="EC" id="2.3.1.-" evidence="10"/>
<dbReference type="PROSITE" id="PS51826">
    <property type="entry name" value="PSBD"/>
    <property type="match status" value="1"/>
</dbReference>
<comment type="catalytic activity">
    <reaction evidence="9">
        <text>N(6)-[(R)-dihydrolipoyl]-L-lysyl-[protein] + succinyl-CoA = N(6)-[(R)-S(8)-succinyldihydrolipoyl]-L-lysyl-[protein] + CoA</text>
        <dbReference type="Rhea" id="RHEA:15213"/>
        <dbReference type="Rhea" id="RHEA-COMP:10475"/>
        <dbReference type="Rhea" id="RHEA-COMP:20092"/>
        <dbReference type="ChEBI" id="CHEBI:57287"/>
        <dbReference type="ChEBI" id="CHEBI:57292"/>
        <dbReference type="ChEBI" id="CHEBI:83100"/>
        <dbReference type="ChEBI" id="CHEBI:83120"/>
        <dbReference type="EC" id="2.3.1.61"/>
    </reaction>
</comment>
<dbReference type="InterPro" id="IPR011053">
    <property type="entry name" value="Single_hybrid_motif"/>
</dbReference>
<evidence type="ECO:0000256" key="5">
    <source>
        <dbReference type="ARBA" id="ARBA00011666"/>
    </source>
</evidence>
<evidence type="ECO:0000256" key="2">
    <source>
        <dbReference type="ARBA" id="ARBA00004052"/>
    </source>
</evidence>
<keyword evidence="7 10" id="KW-0450">Lipoyl</keyword>
<feature type="domain" description="Peripheral subunit-binding (PSBD)" evidence="13">
    <location>
        <begin position="137"/>
        <end position="174"/>
    </location>
</feature>
<dbReference type="InterPro" id="IPR003016">
    <property type="entry name" value="2-oxoA_DH_lipoyl-BS"/>
</dbReference>
<feature type="compositionally biased region" description="Low complexity" evidence="11">
    <location>
        <begin position="88"/>
        <end position="107"/>
    </location>
</feature>
<dbReference type="GO" id="GO:0004149">
    <property type="term" value="F:dihydrolipoyllysine-residue succinyltransferase activity"/>
    <property type="evidence" value="ECO:0007669"/>
    <property type="project" value="UniProtKB-EC"/>
</dbReference>
<dbReference type="InterPro" id="IPR004167">
    <property type="entry name" value="PSBD"/>
</dbReference>
<dbReference type="Gene3D" id="4.10.320.10">
    <property type="entry name" value="E3-binding domain"/>
    <property type="match status" value="1"/>
</dbReference>
<dbReference type="Pfam" id="PF02817">
    <property type="entry name" value="E3_binding"/>
    <property type="match status" value="1"/>
</dbReference>
<dbReference type="AlphaFoldDB" id="A0AAE3QBA8"/>
<dbReference type="InterPro" id="IPR023213">
    <property type="entry name" value="CAT-like_dom_sf"/>
</dbReference>
<dbReference type="EMBL" id="JALDYZ010000003">
    <property type="protein sequence ID" value="MDI7921865.1"/>
    <property type="molecule type" value="Genomic_DNA"/>
</dbReference>
<dbReference type="RefSeq" id="WP_311786110.1">
    <property type="nucleotide sequence ID" value="NZ_JALDYY010000003.1"/>
</dbReference>
<evidence type="ECO:0000256" key="6">
    <source>
        <dbReference type="ARBA" id="ARBA00022679"/>
    </source>
</evidence>
<dbReference type="PANTHER" id="PTHR43178">
    <property type="entry name" value="DIHYDROLIPOAMIDE ACETYLTRANSFERASE COMPONENT OF PYRUVATE DEHYDROGENASE COMPLEX"/>
    <property type="match status" value="1"/>
</dbReference>
<organism evidence="14 15">
    <name type="scientific">Ferirhizobium litorale</name>
    <dbReference type="NCBI Taxonomy" id="2927786"/>
    <lineage>
        <taxon>Bacteria</taxon>
        <taxon>Pseudomonadati</taxon>
        <taxon>Pseudomonadota</taxon>
        <taxon>Alphaproteobacteria</taxon>
        <taxon>Hyphomicrobiales</taxon>
        <taxon>Rhizobiaceae</taxon>
        <taxon>Ferirhizobium</taxon>
    </lineage>
</organism>
<comment type="similarity">
    <text evidence="4 10">Belongs to the 2-oxoacid dehydrogenase family.</text>
</comment>
<dbReference type="Pfam" id="PF00198">
    <property type="entry name" value="2-oxoacid_dh"/>
    <property type="match status" value="1"/>
</dbReference>
<evidence type="ECO:0000259" key="12">
    <source>
        <dbReference type="PROSITE" id="PS50968"/>
    </source>
</evidence>
<dbReference type="PROSITE" id="PS50968">
    <property type="entry name" value="BIOTINYL_LIPOYL"/>
    <property type="match status" value="1"/>
</dbReference>
<keyword evidence="15" id="KW-1185">Reference proteome</keyword>
<sequence>MTVHVIKLPDIGEGVADAEVVEWMVAVGDLVKEDQLLAAVMTDKATVEIPSPVSGRVVMLGADIGERIAVGGDLISVDTEVTSGKSDAGQAAASPAPQPAAQAPIAAPAAPKPSVAAATSASPSSVAAVAPSGKAPLAAPAVRDRARMLGIDLAQVPATGPEGHVTHEDLDRYLSAGNISARPSERPRQPERDDLVDVKVVGLRRQISAAMAESSRRVAHFAYVEEIDVTEVEKLRASLNADDHGHTKLTLLPFLMRATVRAVRDFPQINAHFDDERDTIQRHSAVHIGVATQTDAGLMVPVVRHAETRDLWDCASEVKRLAHAARAGRALREELTGSTITISSLGALGGIAATPIINRPEVAIIGVNRQVIRPVWQENQFVPRKMMNLSSSFDHRVIDGYDAAAFIQRLKALLEQPALMFM</sequence>
<accession>A0AAE3QBA8</accession>
<comment type="pathway">
    <text evidence="3">Amino-acid degradation; L-lysine degradation via saccharopine pathway; glutaryl-CoA from L-lysine: step 6/6.</text>
</comment>